<evidence type="ECO:0008006" key="4">
    <source>
        <dbReference type="Google" id="ProtNLM"/>
    </source>
</evidence>
<sequence>MPPAPATAWSEGAQGLQGLQGRRPIDRSVTKGRNRSMREPLSYEIAHRAALAALEAGRAEGHKVCAVVVNRSGIPKVLLSDDGVGLLGVETARRKAYTSAVSGVPTAKFAAFAASPQMQVAPPHLVDSNLLPVAGGVPIVTADGEVIGAIGVGGADDTTDDRIAHQARDSVTKIVA</sequence>
<proteinExistence type="predicted"/>
<dbReference type="SUPFAM" id="SSF143744">
    <property type="entry name" value="GlcG-like"/>
    <property type="match status" value="1"/>
</dbReference>
<reference evidence="3" key="1">
    <citation type="journal article" date="2013" name="Genome Announc.">
        <title>Draft Genome Sequence of Streptomyces bottropensis ATCC 25435, a Bottromycin-Producing Actinomycete.</title>
        <authorList>
            <person name="Zhang H."/>
            <person name="Zhou W."/>
            <person name="Zhuang Y."/>
            <person name="Liang X."/>
            <person name="Liu T."/>
        </authorList>
    </citation>
    <scope>NUCLEOTIDE SEQUENCE [LARGE SCALE GENOMIC DNA]</scope>
    <source>
        <strain evidence="3">ATCC 25435</strain>
    </source>
</reference>
<dbReference type="Gene3D" id="3.30.450.150">
    <property type="entry name" value="Haem-degrading domain"/>
    <property type="match status" value="1"/>
</dbReference>
<dbReference type="InterPro" id="IPR005624">
    <property type="entry name" value="PduO/GlcC-like"/>
</dbReference>
<dbReference type="Pfam" id="PF03928">
    <property type="entry name" value="HbpS-like"/>
    <property type="match status" value="1"/>
</dbReference>
<evidence type="ECO:0000313" key="2">
    <source>
        <dbReference type="EMBL" id="EMF57395.1"/>
    </source>
</evidence>
<name>M3FWL6_9ACTN</name>
<protein>
    <recommendedName>
        <fullName evidence="4">Heme-binding protein</fullName>
    </recommendedName>
</protein>
<dbReference type="AlphaFoldDB" id="M3FWL6"/>
<evidence type="ECO:0000313" key="3">
    <source>
        <dbReference type="Proteomes" id="UP000030760"/>
    </source>
</evidence>
<dbReference type="PANTHER" id="PTHR34309">
    <property type="entry name" value="SLR1406 PROTEIN"/>
    <property type="match status" value="1"/>
</dbReference>
<feature type="region of interest" description="Disordered" evidence="1">
    <location>
        <begin position="1"/>
        <end position="37"/>
    </location>
</feature>
<evidence type="ECO:0000256" key="1">
    <source>
        <dbReference type="SAM" id="MobiDB-lite"/>
    </source>
</evidence>
<dbReference type="InterPro" id="IPR052517">
    <property type="entry name" value="GlcG_carb_metab_protein"/>
</dbReference>
<dbReference type="Proteomes" id="UP000030760">
    <property type="component" value="Unassembled WGS sequence"/>
</dbReference>
<organism evidence="2 3">
    <name type="scientific">Streptomyces bottropensis ATCC 25435</name>
    <dbReference type="NCBI Taxonomy" id="1054862"/>
    <lineage>
        <taxon>Bacteria</taxon>
        <taxon>Bacillati</taxon>
        <taxon>Actinomycetota</taxon>
        <taxon>Actinomycetes</taxon>
        <taxon>Kitasatosporales</taxon>
        <taxon>Streptomycetaceae</taxon>
        <taxon>Streptomyces</taxon>
    </lineage>
</organism>
<accession>M3FWL6</accession>
<dbReference type="PANTHER" id="PTHR34309:SF10">
    <property type="entry name" value="SLR1406 PROTEIN"/>
    <property type="match status" value="1"/>
</dbReference>
<gene>
    <name evidence="2" type="ORF">SBD_0067</name>
</gene>
<dbReference type="EMBL" id="KB405056">
    <property type="protein sequence ID" value="EMF57395.1"/>
    <property type="molecule type" value="Genomic_DNA"/>
</dbReference>
<dbReference type="InterPro" id="IPR038084">
    <property type="entry name" value="PduO/GlcC-like_sf"/>
</dbReference>